<gene>
    <name evidence="4" type="ORF">CVT24_005784</name>
</gene>
<feature type="coiled-coil region" evidence="1">
    <location>
        <begin position="197"/>
        <end position="263"/>
    </location>
</feature>
<dbReference type="InParanoid" id="A0A409VCW7"/>
<feature type="region of interest" description="Disordered" evidence="2">
    <location>
        <begin position="697"/>
        <end position="735"/>
    </location>
</feature>
<sequence>MLAASTTETPRPLPPAKARRTLQKTSSTPPPAYGSPFSFPSRGNSRQDILGSPMVNTFQMVGWGADHPQPQEASDLPEDLEWMNEKSREELKDLLLKADGILKERENELGLTSAICKSLYDDNIALKTKHRSFLTRQPSSPPRSTSSPEHLSRLSLHDHDASLSYSSSDSALGLINTPQPDFYRPHVNRISMSSSDVSYLEEQNAELLNKLERLEAEATSADHAGRRELKRLEKEIAFLREALEKTQAKSEELEEKVQGAVVSEAWRRKQEREIKVRAMRDLRRNAIQDRGAVKSFAPEGSKFGGPNDTFSFFPSAESPDPNRQLSASESSEMDLKLLASLPIPEHSLISQLLVKVQELEATNTKILKQQSETAEQLSAVQRETVNITKAYESLADTDTQAESNHAKGKEPLAANTFRFPTLDTELAKHNAPRTSNQDSALGLLDQEGVANSSTVDDGHAGLSTMSFWSEGCDGSWSSMSSQLALTAAPLSPIHFFSPTAQLPEVDIGPTLQSELERQLGNDRWDSLVARNHLRNTSLYDFSQLSVPPSPTPASRIASRRPSDELNYETMQSRLTPMPQKVAPVTLSVEPPTPVKPTQLEASNRRASSSTLCSPKLPRHRLLSDTARNRTTRWVDRKYKHRRNHSLKSSSSTTHVRKLRSANKTEGPRQRKTSLAAGIHQRLSSAVEGMLEKFTFEVTKPDNDEGSELGSESPRSSAYTDPEGTSQPGSPKDLSRETALQLHIAADKTPQKVDQRTDSLLLKLWLWLQFIVVILFFLYAMAKRGPADVLSDKNKKAVVRK</sequence>
<name>A0A409VCW7_9AGAR</name>
<feature type="region of interest" description="Disordered" evidence="2">
    <location>
        <begin position="1"/>
        <end position="50"/>
    </location>
</feature>
<keyword evidence="1" id="KW-0175">Coiled coil</keyword>
<protein>
    <submittedName>
        <fullName evidence="4">Uncharacterized protein</fullName>
    </submittedName>
</protein>
<keyword evidence="5" id="KW-1185">Reference proteome</keyword>
<evidence type="ECO:0000256" key="1">
    <source>
        <dbReference type="SAM" id="Coils"/>
    </source>
</evidence>
<feature type="region of interest" description="Disordered" evidence="2">
    <location>
        <begin position="132"/>
        <end position="151"/>
    </location>
</feature>
<keyword evidence="3" id="KW-0812">Transmembrane</keyword>
<evidence type="ECO:0000256" key="3">
    <source>
        <dbReference type="SAM" id="Phobius"/>
    </source>
</evidence>
<evidence type="ECO:0000256" key="2">
    <source>
        <dbReference type="SAM" id="MobiDB-lite"/>
    </source>
</evidence>
<keyword evidence="3" id="KW-1133">Transmembrane helix</keyword>
<organism evidence="4 5">
    <name type="scientific">Panaeolus cyanescens</name>
    <dbReference type="NCBI Taxonomy" id="181874"/>
    <lineage>
        <taxon>Eukaryota</taxon>
        <taxon>Fungi</taxon>
        <taxon>Dikarya</taxon>
        <taxon>Basidiomycota</taxon>
        <taxon>Agaricomycotina</taxon>
        <taxon>Agaricomycetes</taxon>
        <taxon>Agaricomycetidae</taxon>
        <taxon>Agaricales</taxon>
        <taxon>Agaricineae</taxon>
        <taxon>Galeropsidaceae</taxon>
        <taxon>Panaeolus</taxon>
    </lineage>
</organism>
<feature type="transmembrane region" description="Helical" evidence="3">
    <location>
        <begin position="763"/>
        <end position="781"/>
    </location>
</feature>
<reference evidence="4 5" key="1">
    <citation type="journal article" date="2018" name="Evol. Lett.">
        <title>Horizontal gene cluster transfer increased hallucinogenic mushroom diversity.</title>
        <authorList>
            <person name="Reynolds H.T."/>
            <person name="Vijayakumar V."/>
            <person name="Gluck-Thaler E."/>
            <person name="Korotkin H.B."/>
            <person name="Matheny P.B."/>
            <person name="Slot J.C."/>
        </authorList>
    </citation>
    <scope>NUCLEOTIDE SEQUENCE [LARGE SCALE GENOMIC DNA]</scope>
    <source>
        <strain evidence="4 5">2629</strain>
    </source>
</reference>
<dbReference type="STRING" id="181874.A0A409VCW7"/>
<feature type="region of interest" description="Disordered" evidence="2">
    <location>
        <begin position="297"/>
        <end position="329"/>
    </location>
</feature>
<feature type="compositionally biased region" description="Polar residues" evidence="2">
    <location>
        <begin position="599"/>
        <end position="612"/>
    </location>
</feature>
<comment type="caution">
    <text evidence="4">The sequence shown here is derived from an EMBL/GenBank/DDBJ whole genome shotgun (WGS) entry which is preliminary data.</text>
</comment>
<keyword evidence="3" id="KW-0472">Membrane</keyword>
<dbReference type="EMBL" id="NHTK01006130">
    <property type="protein sequence ID" value="PPQ63145.1"/>
    <property type="molecule type" value="Genomic_DNA"/>
</dbReference>
<dbReference type="OrthoDB" id="2670688at2759"/>
<accession>A0A409VCW7</accession>
<dbReference type="AlphaFoldDB" id="A0A409VCW7"/>
<evidence type="ECO:0000313" key="4">
    <source>
        <dbReference type="EMBL" id="PPQ63145.1"/>
    </source>
</evidence>
<feature type="region of interest" description="Disordered" evidence="2">
    <location>
        <begin position="586"/>
        <end position="678"/>
    </location>
</feature>
<evidence type="ECO:0000313" key="5">
    <source>
        <dbReference type="Proteomes" id="UP000284842"/>
    </source>
</evidence>
<proteinExistence type="predicted"/>
<feature type="compositionally biased region" description="Polar residues" evidence="2">
    <location>
        <begin position="712"/>
        <end position="728"/>
    </location>
</feature>
<dbReference type="Proteomes" id="UP000284842">
    <property type="component" value="Unassembled WGS sequence"/>
</dbReference>